<keyword evidence="2" id="KW-1185">Reference proteome</keyword>
<dbReference type="Gene3D" id="3.40.1500.20">
    <property type="match status" value="2"/>
</dbReference>
<evidence type="ECO:0000313" key="1">
    <source>
        <dbReference type="EMBL" id="KAF4391368.1"/>
    </source>
</evidence>
<name>A0A7J6H9T7_CANSA</name>
<dbReference type="InterPro" id="IPR009439">
    <property type="entry name" value="RCC_reductase"/>
</dbReference>
<accession>A0A7J6H9T7</accession>
<dbReference type="Proteomes" id="UP000583929">
    <property type="component" value="Unassembled WGS sequence"/>
</dbReference>
<dbReference type="PANTHER" id="PTHR34685:SF2">
    <property type="entry name" value="RED CHLOROPHYLL CATABOLITE REDUCTASE, CHLOROPLASTIC"/>
    <property type="match status" value="1"/>
</dbReference>
<evidence type="ECO:0000313" key="2">
    <source>
        <dbReference type="Proteomes" id="UP000583929"/>
    </source>
</evidence>
<dbReference type="GO" id="GO:0015996">
    <property type="term" value="P:chlorophyll catabolic process"/>
    <property type="evidence" value="ECO:0007669"/>
    <property type="project" value="TreeGrafter"/>
</dbReference>
<proteinExistence type="predicted"/>
<protein>
    <recommendedName>
        <fullName evidence="3">Red chlorophyll catabolite reductase</fullName>
    </recommendedName>
</protein>
<comment type="caution">
    <text evidence="1">The sequence shown here is derived from an EMBL/GenBank/DDBJ whole genome shotgun (WGS) entry which is preliminary data.</text>
</comment>
<dbReference type="AlphaFoldDB" id="A0A7J6H9T7"/>
<dbReference type="PANTHER" id="PTHR34685">
    <property type="entry name" value="RED CHLOROPHYLL CATABOLITE REDUCTASE, CHLOROPLASTIC"/>
    <property type="match status" value="1"/>
</dbReference>
<reference evidence="1 2" key="1">
    <citation type="journal article" date="2020" name="bioRxiv">
        <title>Sequence and annotation of 42 cannabis genomes reveals extensive copy number variation in cannabinoid synthesis and pathogen resistance genes.</title>
        <authorList>
            <person name="Mckernan K.J."/>
            <person name="Helbert Y."/>
            <person name="Kane L.T."/>
            <person name="Ebling H."/>
            <person name="Zhang L."/>
            <person name="Liu B."/>
            <person name="Eaton Z."/>
            <person name="Mclaughlin S."/>
            <person name="Kingan S."/>
            <person name="Baybayan P."/>
            <person name="Concepcion G."/>
            <person name="Jordan M."/>
            <person name="Riva A."/>
            <person name="Barbazuk W."/>
            <person name="Harkins T."/>
        </authorList>
    </citation>
    <scope>NUCLEOTIDE SEQUENCE [LARGE SCALE GENOMIC DNA]</scope>
    <source>
        <strain evidence="2">cv. Jamaican Lion 4</strain>
        <tissue evidence="1">Leaf</tissue>
    </source>
</reference>
<organism evidence="1 2">
    <name type="scientific">Cannabis sativa</name>
    <name type="common">Hemp</name>
    <name type="synonym">Marijuana</name>
    <dbReference type="NCBI Taxonomy" id="3483"/>
    <lineage>
        <taxon>Eukaryota</taxon>
        <taxon>Viridiplantae</taxon>
        <taxon>Streptophyta</taxon>
        <taxon>Embryophyta</taxon>
        <taxon>Tracheophyta</taxon>
        <taxon>Spermatophyta</taxon>
        <taxon>Magnoliopsida</taxon>
        <taxon>eudicotyledons</taxon>
        <taxon>Gunneridae</taxon>
        <taxon>Pentapetalae</taxon>
        <taxon>rosids</taxon>
        <taxon>fabids</taxon>
        <taxon>Rosales</taxon>
        <taxon>Cannabaceae</taxon>
        <taxon>Cannabis</taxon>
    </lineage>
</organism>
<dbReference type="GO" id="GO:0009507">
    <property type="term" value="C:chloroplast"/>
    <property type="evidence" value="ECO:0007669"/>
    <property type="project" value="TreeGrafter"/>
</dbReference>
<sequence>MVVFTHHQLQSRFSTTPFHMKLDDHNDNDEIEKIMMKKGRKAFMEFPYVSSPQKKLMVDLVSTVENGLNKKLLPSTLPPNVQYYQNQTNTTHASLHIRSGKPSSHIDFIYGGWIHRELPNGGALNITSLSAYLNASTNSPNFLLEIIRSSPETLVLILDLPPRKDLALYPDYLQKFYEDTELDAQRQILEKIPEVKPYFSSSLYFRRIVSPTAIVVKIESEAGERIDEIIQEHVDLIAKRVLQIWLEKCIVENNEKVDEIERMYLLKRDKMVRSKTIEIEFSSSLPYLFGPEIANRVWGTVQKERAMVVFTHHQLQSRFSTTPFHMKLDDHNDNDEIEKIMMKKGRKAFMEFPYVSSPQKKLMVDLVSTVENGLNKKLLPSTLPPNVQYYQNQTNTTHASLHIRSGKPSSHIDFIYGGWIHRELPNGGALNITSLSAYLNASTNSPNFLLEIIRSSPETLVLILDLPPRKDLALYPDYLQKFYEDTELDAQRQILEKIPEVKPYFSSSLYFRRIVSPTAIVVKIESEAGERIDEIIEEHVDLIAKRMLQIWLEKCIVENNEKVDEIERMYLLKRDKMVRSKTIEIEFSSSLPYLFGPEIANRVWGTVQKYFSTS</sequence>
<evidence type="ECO:0008006" key="3">
    <source>
        <dbReference type="Google" id="ProtNLM"/>
    </source>
</evidence>
<dbReference type="GO" id="GO:0051743">
    <property type="term" value="F:red chlorophyll catabolite reductase activity"/>
    <property type="evidence" value="ECO:0007669"/>
    <property type="project" value="InterPro"/>
</dbReference>
<dbReference type="Pfam" id="PF06405">
    <property type="entry name" value="RCC_reductase"/>
    <property type="match status" value="2"/>
</dbReference>
<dbReference type="EMBL" id="JAATIQ010000060">
    <property type="protein sequence ID" value="KAF4391368.1"/>
    <property type="molecule type" value="Genomic_DNA"/>
</dbReference>
<gene>
    <name evidence="1" type="ORF">G4B88_016678</name>
</gene>